<organism evidence="1">
    <name type="scientific">Timema cristinae</name>
    <name type="common">Walking stick</name>
    <dbReference type="NCBI Taxonomy" id="61476"/>
    <lineage>
        <taxon>Eukaryota</taxon>
        <taxon>Metazoa</taxon>
        <taxon>Ecdysozoa</taxon>
        <taxon>Arthropoda</taxon>
        <taxon>Hexapoda</taxon>
        <taxon>Insecta</taxon>
        <taxon>Pterygota</taxon>
        <taxon>Neoptera</taxon>
        <taxon>Polyneoptera</taxon>
        <taxon>Phasmatodea</taxon>
        <taxon>Timematodea</taxon>
        <taxon>Timematoidea</taxon>
        <taxon>Timematidae</taxon>
        <taxon>Timema</taxon>
    </lineage>
</organism>
<gene>
    <name evidence="1" type="ORF">TCEB3V08_LOCUS6785</name>
</gene>
<evidence type="ECO:0000313" key="1">
    <source>
        <dbReference type="EMBL" id="CAD7403045.1"/>
    </source>
</evidence>
<dbReference type="EMBL" id="OC318725">
    <property type="protein sequence ID" value="CAD7403045.1"/>
    <property type="molecule type" value="Genomic_DNA"/>
</dbReference>
<dbReference type="AlphaFoldDB" id="A0A7R9H223"/>
<protein>
    <submittedName>
        <fullName evidence="1">Uncharacterized protein</fullName>
    </submittedName>
</protein>
<name>A0A7R9H223_TIMCR</name>
<sequence length="267" mass="30502">MHLVVWHTLVGAVRTLMSVASYLVVRLCSVVLFFSPTRSPRCRDGETGSLNMQSFNESQEVGLRWPPRGFYSEALTLKFGFNEAVKVQEPPKKVSLIWQLRTEKFAPIIPRLIPPLQRKFLAPEQIVVSFDLEDRKIEFPVQAYHPKVQVEYQVSPGCLPRRVQVERKRREFLAQDITKLLTELGVDPCTLIPPDDDNLDKYNLATSQHFLPLQIFDNQEFDCSEEVMELSKMSCLSLDDSTEEEELLLLAAVMEDEENIGVGSLTC</sequence>
<accession>A0A7R9H223</accession>
<proteinExistence type="predicted"/>
<reference evidence="1" key="1">
    <citation type="submission" date="2020-11" db="EMBL/GenBank/DDBJ databases">
        <authorList>
            <person name="Tran Van P."/>
        </authorList>
    </citation>
    <scope>NUCLEOTIDE SEQUENCE</scope>
</reference>